<keyword evidence="1" id="KW-1185">Reference proteome</keyword>
<organism evidence="1 2">
    <name type="scientific">Romanomermis culicivorax</name>
    <name type="common">Nematode worm</name>
    <dbReference type="NCBI Taxonomy" id="13658"/>
    <lineage>
        <taxon>Eukaryota</taxon>
        <taxon>Metazoa</taxon>
        <taxon>Ecdysozoa</taxon>
        <taxon>Nematoda</taxon>
        <taxon>Enoplea</taxon>
        <taxon>Dorylaimia</taxon>
        <taxon>Mermithida</taxon>
        <taxon>Mermithoidea</taxon>
        <taxon>Mermithidae</taxon>
        <taxon>Romanomermis</taxon>
    </lineage>
</organism>
<evidence type="ECO:0000313" key="2">
    <source>
        <dbReference type="WBParaSite" id="nRc.2.0.1.t43234-RA"/>
    </source>
</evidence>
<dbReference type="WBParaSite" id="nRc.2.0.1.t43234-RA">
    <property type="protein sequence ID" value="nRc.2.0.1.t43234-RA"/>
    <property type="gene ID" value="nRc.2.0.1.g43234"/>
</dbReference>
<sequence length="133" mass="15008">MDGRFRKNQYKRPKLINRYISFAVDLFVPDVGDSDSSNFVAIAGGDKLPSAAFEDFLNGIEIVVAKDGASTMLSTVGEIWRFSYDKVLTMMGPILGVLLANRGKLHHLIQKHGKLTLTQYKLLRHFYCPFILK</sequence>
<name>A0A915KXN4_ROMCU</name>
<accession>A0A915KXN4</accession>
<dbReference type="Proteomes" id="UP000887565">
    <property type="component" value="Unplaced"/>
</dbReference>
<dbReference type="AlphaFoldDB" id="A0A915KXN4"/>
<reference evidence="2" key="1">
    <citation type="submission" date="2022-11" db="UniProtKB">
        <authorList>
            <consortium name="WormBaseParasite"/>
        </authorList>
    </citation>
    <scope>IDENTIFICATION</scope>
</reference>
<protein>
    <submittedName>
        <fullName evidence="2">Uncharacterized protein</fullName>
    </submittedName>
</protein>
<proteinExistence type="predicted"/>
<evidence type="ECO:0000313" key="1">
    <source>
        <dbReference type="Proteomes" id="UP000887565"/>
    </source>
</evidence>